<organism evidence="2 3">
    <name type="scientific">Trichogramma kaykai</name>
    <dbReference type="NCBI Taxonomy" id="54128"/>
    <lineage>
        <taxon>Eukaryota</taxon>
        <taxon>Metazoa</taxon>
        <taxon>Ecdysozoa</taxon>
        <taxon>Arthropoda</taxon>
        <taxon>Hexapoda</taxon>
        <taxon>Insecta</taxon>
        <taxon>Pterygota</taxon>
        <taxon>Neoptera</taxon>
        <taxon>Endopterygota</taxon>
        <taxon>Hymenoptera</taxon>
        <taxon>Apocrita</taxon>
        <taxon>Proctotrupomorpha</taxon>
        <taxon>Chalcidoidea</taxon>
        <taxon>Trichogrammatidae</taxon>
        <taxon>Trichogramma</taxon>
    </lineage>
</organism>
<comment type="caution">
    <text evidence="2">The sequence shown here is derived from an EMBL/GenBank/DDBJ whole genome shotgun (WGS) entry which is preliminary data.</text>
</comment>
<proteinExistence type="predicted"/>
<gene>
    <name evidence="2" type="ORF">TKK_014376</name>
</gene>
<evidence type="ECO:0000256" key="1">
    <source>
        <dbReference type="SAM" id="MobiDB-lite"/>
    </source>
</evidence>
<reference evidence="2 3" key="1">
    <citation type="journal article" date="2024" name="bioRxiv">
        <title>A reference genome for Trichogramma kaykai: A tiny desert-dwelling parasitoid wasp with competing sex-ratio distorters.</title>
        <authorList>
            <person name="Culotta J."/>
            <person name="Lindsey A.R."/>
        </authorList>
    </citation>
    <scope>NUCLEOTIDE SEQUENCE [LARGE SCALE GENOMIC DNA]</scope>
    <source>
        <strain evidence="2 3">KSX58</strain>
    </source>
</reference>
<dbReference type="EMBL" id="JBJJXI010000114">
    <property type="protein sequence ID" value="KAL3390917.1"/>
    <property type="molecule type" value="Genomic_DNA"/>
</dbReference>
<name>A0ABD2WD75_9HYME</name>
<protein>
    <submittedName>
        <fullName evidence="2">Uncharacterized protein</fullName>
    </submittedName>
</protein>
<keyword evidence="3" id="KW-1185">Reference proteome</keyword>
<evidence type="ECO:0000313" key="3">
    <source>
        <dbReference type="Proteomes" id="UP001627154"/>
    </source>
</evidence>
<dbReference type="Proteomes" id="UP001627154">
    <property type="component" value="Unassembled WGS sequence"/>
</dbReference>
<accession>A0ABD2WD75</accession>
<sequence length="116" mass="13456">MDLKTVSTSRLKPTFSTFHDTENPVALARDDNYTQINQYDTQNTDLQDDFDHEEVVSDQKTAERIVSNSTSKQPRKPKVLDNKQSNIVKSKNQKKKSVRFCDDHAYSAAHKTFREY</sequence>
<dbReference type="AlphaFoldDB" id="A0ABD2WD75"/>
<evidence type="ECO:0000313" key="2">
    <source>
        <dbReference type="EMBL" id="KAL3390917.1"/>
    </source>
</evidence>
<feature type="region of interest" description="Disordered" evidence="1">
    <location>
        <begin position="56"/>
        <end position="96"/>
    </location>
</feature>